<accession>A0A2W4XIZ8</accession>
<keyword evidence="1" id="KW-0472">Membrane</keyword>
<sequence>MLAVRYFGLYLILIKDSAPVKKFKPLIGFALVVAVITVGFVQVTQWLVLLFGALFTAAYVNNKWPIWQELFGRRDRKLFQSLLATYGVETTIVFALYWLGRGTAGLL</sequence>
<dbReference type="AlphaFoldDB" id="A0A2W4XIZ8"/>
<evidence type="ECO:0000313" key="2">
    <source>
        <dbReference type="EMBL" id="PZO54399.1"/>
    </source>
</evidence>
<evidence type="ECO:0000313" key="3">
    <source>
        <dbReference type="Proteomes" id="UP000249794"/>
    </source>
</evidence>
<organism evidence="2 3">
    <name type="scientific">Phormidesmis priestleyi</name>
    <dbReference type="NCBI Taxonomy" id="268141"/>
    <lineage>
        <taxon>Bacteria</taxon>
        <taxon>Bacillati</taxon>
        <taxon>Cyanobacteriota</taxon>
        <taxon>Cyanophyceae</taxon>
        <taxon>Leptolyngbyales</taxon>
        <taxon>Leptolyngbyaceae</taxon>
        <taxon>Phormidesmis</taxon>
    </lineage>
</organism>
<reference evidence="2 3" key="2">
    <citation type="submission" date="2018-06" db="EMBL/GenBank/DDBJ databases">
        <title>Metagenomic assembly of (sub)arctic Cyanobacteria and their associated microbiome from non-axenic cultures.</title>
        <authorList>
            <person name="Baurain D."/>
        </authorList>
    </citation>
    <scope>NUCLEOTIDE SEQUENCE [LARGE SCALE GENOMIC DNA]</scope>
    <source>
        <strain evidence="2">ULC027bin1</strain>
    </source>
</reference>
<name>A0A2W4XIZ8_9CYAN</name>
<comment type="caution">
    <text evidence="2">The sequence shown here is derived from an EMBL/GenBank/DDBJ whole genome shotgun (WGS) entry which is preliminary data.</text>
</comment>
<reference evidence="3" key="1">
    <citation type="submission" date="2018-04" db="EMBL/GenBank/DDBJ databases">
        <authorList>
            <person name="Cornet L."/>
        </authorList>
    </citation>
    <scope>NUCLEOTIDE SEQUENCE [LARGE SCALE GENOMIC DNA]</scope>
</reference>
<keyword evidence="1" id="KW-0812">Transmembrane</keyword>
<keyword evidence="1" id="KW-1133">Transmembrane helix</keyword>
<feature type="transmembrane region" description="Helical" evidence="1">
    <location>
        <begin position="81"/>
        <end position="100"/>
    </location>
</feature>
<protein>
    <submittedName>
        <fullName evidence="2">Uncharacterized protein</fullName>
    </submittedName>
</protein>
<dbReference type="Proteomes" id="UP000249794">
    <property type="component" value="Unassembled WGS sequence"/>
</dbReference>
<evidence type="ECO:0000256" key="1">
    <source>
        <dbReference type="SAM" id="Phobius"/>
    </source>
</evidence>
<gene>
    <name evidence="2" type="ORF">DCF15_11890</name>
</gene>
<feature type="transmembrane region" description="Helical" evidence="1">
    <location>
        <begin position="27"/>
        <end position="60"/>
    </location>
</feature>
<proteinExistence type="predicted"/>
<dbReference type="EMBL" id="QBMP01000116">
    <property type="protein sequence ID" value="PZO54399.1"/>
    <property type="molecule type" value="Genomic_DNA"/>
</dbReference>